<dbReference type="AlphaFoldDB" id="A0A5C3L4C5"/>
<protein>
    <submittedName>
        <fullName evidence="1">Uncharacterized protein</fullName>
    </submittedName>
</protein>
<dbReference type="Proteomes" id="UP000307440">
    <property type="component" value="Unassembled WGS sequence"/>
</dbReference>
<evidence type="ECO:0000313" key="1">
    <source>
        <dbReference type="EMBL" id="TFK27879.1"/>
    </source>
</evidence>
<reference evidence="1 2" key="1">
    <citation type="journal article" date="2019" name="Nat. Ecol. Evol.">
        <title>Megaphylogeny resolves global patterns of mushroom evolution.</title>
        <authorList>
            <person name="Varga T."/>
            <person name="Krizsan K."/>
            <person name="Foldi C."/>
            <person name="Dima B."/>
            <person name="Sanchez-Garcia M."/>
            <person name="Sanchez-Ramirez S."/>
            <person name="Szollosi G.J."/>
            <person name="Szarkandi J.G."/>
            <person name="Papp V."/>
            <person name="Albert L."/>
            <person name="Andreopoulos W."/>
            <person name="Angelini C."/>
            <person name="Antonin V."/>
            <person name="Barry K.W."/>
            <person name="Bougher N.L."/>
            <person name="Buchanan P."/>
            <person name="Buyck B."/>
            <person name="Bense V."/>
            <person name="Catcheside P."/>
            <person name="Chovatia M."/>
            <person name="Cooper J."/>
            <person name="Damon W."/>
            <person name="Desjardin D."/>
            <person name="Finy P."/>
            <person name="Geml J."/>
            <person name="Haridas S."/>
            <person name="Hughes K."/>
            <person name="Justo A."/>
            <person name="Karasinski D."/>
            <person name="Kautmanova I."/>
            <person name="Kiss B."/>
            <person name="Kocsube S."/>
            <person name="Kotiranta H."/>
            <person name="LaButti K.M."/>
            <person name="Lechner B.E."/>
            <person name="Liimatainen K."/>
            <person name="Lipzen A."/>
            <person name="Lukacs Z."/>
            <person name="Mihaltcheva S."/>
            <person name="Morgado L.N."/>
            <person name="Niskanen T."/>
            <person name="Noordeloos M.E."/>
            <person name="Ohm R.A."/>
            <person name="Ortiz-Santana B."/>
            <person name="Ovrebo C."/>
            <person name="Racz N."/>
            <person name="Riley R."/>
            <person name="Savchenko A."/>
            <person name="Shiryaev A."/>
            <person name="Soop K."/>
            <person name="Spirin V."/>
            <person name="Szebenyi C."/>
            <person name="Tomsovsky M."/>
            <person name="Tulloss R.E."/>
            <person name="Uehling J."/>
            <person name="Grigoriev I.V."/>
            <person name="Vagvolgyi C."/>
            <person name="Papp T."/>
            <person name="Martin F.M."/>
            <person name="Miettinen O."/>
            <person name="Hibbett D.S."/>
            <person name="Nagy L.G."/>
        </authorList>
    </citation>
    <scope>NUCLEOTIDE SEQUENCE [LARGE SCALE GENOMIC DNA]</scope>
    <source>
        <strain evidence="1 2">CBS 121175</strain>
    </source>
</reference>
<keyword evidence="2" id="KW-1185">Reference proteome</keyword>
<gene>
    <name evidence="1" type="ORF">FA15DRAFT_701482</name>
</gene>
<dbReference type="EMBL" id="ML210160">
    <property type="protein sequence ID" value="TFK27879.1"/>
    <property type="molecule type" value="Genomic_DNA"/>
</dbReference>
<name>A0A5C3L4C5_COPMA</name>
<organism evidence="1 2">
    <name type="scientific">Coprinopsis marcescibilis</name>
    <name type="common">Agaric fungus</name>
    <name type="synonym">Psathyrella marcescibilis</name>
    <dbReference type="NCBI Taxonomy" id="230819"/>
    <lineage>
        <taxon>Eukaryota</taxon>
        <taxon>Fungi</taxon>
        <taxon>Dikarya</taxon>
        <taxon>Basidiomycota</taxon>
        <taxon>Agaricomycotina</taxon>
        <taxon>Agaricomycetes</taxon>
        <taxon>Agaricomycetidae</taxon>
        <taxon>Agaricales</taxon>
        <taxon>Agaricineae</taxon>
        <taxon>Psathyrellaceae</taxon>
        <taxon>Coprinopsis</taxon>
    </lineage>
</organism>
<proteinExistence type="predicted"/>
<evidence type="ECO:0000313" key="2">
    <source>
        <dbReference type="Proteomes" id="UP000307440"/>
    </source>
</evidence>
<accession>A0A5C3L4C5</accession>
<sequence length="477" mass="53625">MSNSTEPGKKQVDFPYELMHLIIGHLKSNVHRTWDAAELFAVSTVDSRWRYTALGTHEAWAGVVLDPDGMDTEKFTTILERSGCLPLRIQTDIQLQPPNVLHNGQWRFLLSESGFKRLESLELETAPNALESLDFGPLKAALANPNQTLKRFLLRRSPQEHYRAVAPCAIFNQSSEFTALDDLILENFIIDRMTSPSIFRNVRRFIYVHTYGLDPLLDTFWVQAAEAMVNLEEIKLCVWSYELRGGGSMNSPIVRSHPATAAADLAVPYRPKIASPKLKTIVLHGNLPGIANAYSFFNAPDDARRTFHVNMDQDLFMDVAHEPANDEMFTVLWNRNIPVDCVSVHITNGQIQFAAGKNKQALAVVVFHYTPFRNERAGHPWLSYTLHLLVCLVGGMSQSEKDLIRDIPRIEFDLLCDLPAFTTATNPIGSLFALFPGTKQVALHPPSRKDHVVRIIQEYAPELVSKVVDATESSLEP</sequence>